<protein>
    <submittedName>
        <fullName evidence="2">Uncharacterized protein</fullName>
    </submittedName>
</protein>
<feature type="compositionally biased region" description="Basic and acidic residues" evidence="1">
    <location>
        <begin position="214"/>
        <end position="226"/>
    </location>
</feature>
<accession>A0A0E0EZM2</accession>
<organism evidence="2">
    <name type="scientific">Oryza meridionalis</name>
    <dbReference type="NCBI Taxonomy" id="40149"/>
    <lineage>
        <taxon>Eukaryota</taxon>
        <taxon>Viridiplantae</taxon>
        <taxon>Streptophyta</taxon>
        <taxon>Embryophyta</taxon>
        <taxon>Tracheophyta</taxon>
        <taxon>Spermatophyta</taxon>
        <taxon>Magnoliopsida</taxon>
        <taxon>Liliopsida</taxon>
        <taxon>Poales</taxon>
        <taxon>Poaceae</taxon>
        <taxon>BOP clade</taxon>
        <taxon>Oryzoideae</taxon>
        <taxon>Oryzeae</taxon>
        <taxon>Oryzinae</taxon>
        <taxon>Oryza</taxon>
    </lineage>
</organism>
<feature type="compositionally biased region" description="Basic residues" evidence="1">
    <location>
        <begin position="202"/>
        <end position="213"/>
    </location>
</feature>
<evidence type="ECO:0000256" key="1">
    <source>
        <dbReference type="SAM" id="MobiDB-lite"/>
    </source>
</evidence>
<evidence type="ECO:0000313" key="3">
    <source>
        <dbReference type="Proteomes" id="UP000008021"/>
    </source>
</evidence>
<dbReference type="AlphaFoldDB" id="A0A0E0EZM2"/>
<dbReference type="Proteomes" id="UP000008021">
    <property type="component" value="Chromosome 10"/>
</dbReference>
<dbReference type="Gramene" id="OMERI10G11610.2">
    <property type="protein sequence ID" value="OMERI10G11610.2"/>
    <property type="gene ID" value="OMERI10G11610"/>
</dbReference>
<dbReference type="HOGENOM" id="CLU_1144116_0_0_1"/>
<dbReference type="Gramene" id="OMERI10G11610.6">
    <property type="protein sequence ID" value="OMERI10G11610.6"/>
    <property type="gene ID" value="OMERI10G11610"/>
</dbReference>
<reference evidence="2" key="1">
    <citation type="submission" date="2015-04" db="UniProtKB">
        <authorList>
            <consortium name="EnsemblPlants"/>
        </authorList>
    </citation>
    <scope>IDENTIFICATION</scope>
</reference>
<evidence type="ECO:0000313" key="2">
    <source>
        <dbReference type="EnsemblPlants" id="OMERI10G11610.2"/>
    </source>
</evidence>
<proteinExistence type="predicted"/>
<name>A0A0E0EZM2_9ORYZ</name>
<dbReference type="EnsemblPlants" id="OMERI10G11610.2">
    <property type="protein sequence ID" value="OMERI10G11610.2"/>
    <property type="gene ID" value="OMERI10G11610"/>
</dbReference>
<keyword evidence="3" id="KW-1185">Reference proteome</keyword>
<dbReference type="EnsemblPlants" id="OMERI10G11610.6">
    <property type="protein sequence ID" value="OMERI10G11610.6"/>
    <property type="gene ID" value="OMERI10G11610"/>
</dbReference>
<feature type="region of interest" description="Disordered" evidence="1">
    <location>
        <begin position="90"/>
        <end position="120"/>
    </location>
</feature>
<sequence length="243" mass="26988">MVHQINTMGTHFDPYMRKITPPRPMTGIVKDRLHSSLWVLIQNPNPTTSSARKLSFTNRNSLGTQPNNEPYNAAAAIRLIFSKSAASPERKETVRRLKLKTASGSGGAESRKQLSNKRRSGRRLTMVKKLIHLMTKALVLLPILLLPNNGGPRPAHTGSWTDEICAARRPTGDERDSGGATCLSLSLSQGWIDSRAFGWRRRQRRQLRSARGQRRADDDEGMERMTRGPGASVAHRGAGFTEV</sequence>
<feature type="region of interest" description="Disordered" evidence="1">
    <location>
        <begin position="202"/>
        <end position="243"/>
    </location>
</feature>
<reference evidence="2" key="2">
    <citation type="submission" date="2018-05" db="EMBL/GenBank/DDBJ databases">
        <title>OmerRS3 (Oryza meridionalis Reference Sequence Version 3).</title>
        <authorList>
            <person name="Zhang J."/>
            <person name="Kudrna D."/>
            <person name="Lee S."/>
            <person name="Talag J."/>
            <person name="Welchert J."/>
            <person name="Wing R.A."/>
        </authorList>
    </citation>
    <scope>NUCLEOTIDE SEQUENCE [LARGE SCALE GENOMIC DNA]</scope>
    <source>
        <strain evidence="2">OR44</strain>
    </source>
</reference>